<evidence type="ECO:0000259" key="2">
    <source>
        <dbReference type="Pfam" id="PF02517"/>
    </source>
</evidence>
<evidence type="ECO:0000256" key="1">
    <source>
        <dbReference type="SAM" id="Phobius"/>
    </source>
</evidence>
<feature type="transmembrane region" description="Helical" evidence="1">
    <location>
        <begin position="130"/>
        <end position="148"/>
    </location>
</feature>
<dbReference type="RefSeq" id="WP_034707071.1">
    <property type="nucleotide sequence ID" value="NZ_JPRO01000019.1"/>
</dbReference>
<feature type="domain" description="CAAX prenyl protease 2/Lysostaphin resistance protein A-like" evidence="2">
    <location>
        <begin position="72"/>
        <end position="225"/>
    </location>
</feature>
<feature type="transmembrane region" description="Helical" evidence="1">
    <location>
        <begin position="72"/>
        <end position="91"/>
    </location>
</feature>
<feature type="transmembrane region" description="Helical" evidence="1">
    <location>
        <begin position="211"/>
        <end position="227"/>
    </location>
</feature>
<gene>
    <name evidence="3" type="ORF">IX38_18080</name>
</gene>
<evidence type="ECO:0000313" key="4">
    <source>
        <dbReference type="Proteomes" id="UP000028703"/>
    </source>
</evidence>
<dbReference type="eggNOG" id="ENOG50302UF">
    <property type="taxonomic scope" value="Bacteria"/>
</dbReference>
<accession>A0A085Z6E8</accession>
<reference evidence="3 4" key="1">
    <citation type="submission" date="2014-07" db="EMBL/GenBank/DDBJ databases">
        <title>Genome of Chryseobacterium luteum DSM 18605.</title>
        <authorList>
            <person name="Stropko S.J."/>
            <person name="Pipes S.E."/>
            <person name="Newman J.D."/>
        </authorList>
    </citation>
    <scope>NUCLEOTIDE SEQUENCE [LARGE SCALE GENOMIC DNA]</scope>
    <source>
        <strain evidence="3 4">DSM 18605</strain>
    </source>
</reference>
<feature type="transmembrane region" description="Helical" evidence="1">
    <location>
        <begin position="98"/>
        <end position="115"/>
    </location>
</feature>
<evidence type="ECO:0000313" key="3">
    <source>
        <dbReference type="EMBL" id="KFF00012.1"/>
    </source>
</evidence>
<proteinExistence type="predicted"/>
<dbReference type="Pfam" id="PF02517">
    <property type="entry name" value="Rce1-like"/>
    <property type="match status" value="1"/>
</dbReference>
<dbReference type="GO" id="GO:0004175">
    <property type="term" value="F:endopeptidase activity"/>
    <property type="evidence" value="ECO:0007669"/>
    <property type="project" value="UniProtKB-ARBA"/>
</dbReference>
<dbReference type="OrthoDB" id="1161207at2"/>
<keyword evidence="4" id="KW-1185">Reference proteome</keyword>
<dbReference type="Proteomes" id="UP000028703">
    <property type="component" value="Unassembled WGS sequence"/>
</dbReference>
<dbReference type="AlphaFoldDB" id="A0A085Z6E8"/>
<dbReference type="InterPro" id="IPR003675">
    <property type="entry name" value="Rce1/LyrA-like_dom"/>
</dbReference>
<comment type="caution">
    <text evidence="3">The sequence shown here is derived from an EMBL/GenBank/DDBJ whole genome shotgun (WGS) entry which is preliminary data.</text>
</comment>
<keyword evidence="1" id="KW-0472">Membrane</keyword>
<protein>
    <recommendedName>
        <fullName evidence="2">CAAX prenyl protease 2/Lysostaphin resistance protein A-like domain-containing protein</fullName>
    </recommendedName>
</protein>
<keyword evidence="1" id="KW-1133">Transmembrane helix</keyword>
<keyword evidence="1" id="KW-0812">Transmembrane</keyword>
<organism evidence="3 4">
    <name type="scientific">Chryseobacterium luteum</name>
    <dbReference type="NCBI Taxonomy" id="421531"/>
    <lineage>
        <taxon>Bacteria</taxon>
        <taxon>Pseudomonadati</taxon>
        <taxon>Bacteroidota</taxon>
        <taxon>Flavobacteriia</taxon>
        <taxon>Flavobacteriales</taxon>
        <taxon>Weeksellaceae</taxon>
        <taxon>Chryseobacterium group</taxon>
        <taxon>Chryseobacterium</taxon>
    </lineage>
</organism>
<dbReference type="GO" id="GO:0080120">
    <property type="term" value="P:CAAX-box protein maturation"/>
    <property type="evidence" value="ECO:0007669"/>
    <property type="project" value="UniProtKB-ARBA"/>
</dbReference>
<feature type="transmembrane region" description="Helical" evidence="1">
    <location>
        <begin position="164"/>
        <end position="181"/>
    </location>
</feature>
<dbReference type="EMBL" id="JPRO01000019">
    <property type="protein sequence ID" value="KFF00012.1"/>
    <property type="molecule type" value="Genomic_DNA"/>
</dbReference>
<sequence>MKIIAQWIEFFQFMKKPLFLQEENNIISKFKITFSLLILQIIFVGLVTLVISLILIHYFGLKADLPNENLQLLYNPVILFAMVAVLEEFSFRGFLKKFNPLFFSISVAGISGIYFKKLYYHNMVFEPQGLMEMGILVICIFTISLFFAKKNTVKMSVFWDNHQHMIIIASAVLFAFIHFFNHNNLDLVNLPLIISQLLSALIFSFVRMRSGLIFAILLHFIWDLVLGF</sequence>
<feature type="transmembrane region" description="Helical" evidence="1">
    <location>
        <begin position="36"/>
        <end position="60"/>
    </location>
</feature>
<name>A0A085Z6E8_9FLAO</name>